<dbReference type="SUPFAM" id="SSF46689">
    <property type="entry name" value="Homeodomain-like"/>
    <property type="match status" value="1"/>
</dbReference>
<dbReference type="GO" id="GO:0005634">
    <property type="term" value="C:nucleus"/>
    <property type="evidence" value="ECO:0007669"/>
    <property type="project" value="UniProtKB-SubCell"/>
</dbReference>
<gene>
    <name evidence="19" type="ORF">HJG60_013020</name>
</gene>
<evidence type="ECO:0000256" key="9">
    <source>
        <dbReference type="ARBA" id="ARBA00022843"/>
    </source>
</evidence>
<comment type="subcellular location">
    <subcellularLocation>
        <location evidence="3">Chromosome</location>
        <location evidence="3">Centromere</location>
    </subcellularLocation>
    <subcellularLocation>
        <location evidence="2">Nucleus</location>
    </subcellularLocation>
</comment>
<dbReference type="GO" id="GO:0051301">
    <property type="term" value="P:cell division"/>
    <property type="evidence" value="ECO:0007669"/>
    <property type="project" value="UniProtKB-KW"/>
</dbReference>
<dbReference type="AlphaFoldDB" id="A0A834BIL1"/>
<keyword evidence="11" id="KW-0539">Nucleus</keyword>
<evidence type="ECO:0000256" key="16">
    <source>
        <dbReference type="ARBA" id="ARBA00079617"/>
    </source>
</evidence>
<keyword evidence="9" id="KW-0832">Ubl conjugation</keyword>
<protein>
    <recommendedName>
        <fullName evidence="15">Mis18-binding protein 1</fullName>
    </recommendedName>
    <alternativeName>
        <fullName evidence="16">Kinetochore-associated protein KNL-2 homolog</fullName>
    </alternativeName>
</protein>
<keyword evidence="4" id="KW-0158">Chromosome</keyword>
<feature type="region of interest" description="Disordered" evidence="17">
    <location>
        <begin position="824"/>
        <end position="852"/>
    </location>
</feature>
<evidence type="ECO:0000256" key="7">
    <source>
        <dbReference type="ARBA" id="ARBA00022618"/>
    </source>
</evidence>
<evidence type="ECO:0000256" key="14">
    <source>
        <dbReference type="ARBA" id="ARBA00063953"/>
    </source>
</evidence>
<keyword evidence="5" id="KW-1017">Isopeptide bond</keyword>
<keyword evidence="10" id="KW-0238">DNA-binding</keyword>
<evidence type="ECO:0000256" key="1">
    <source>
        <dbReference type="ARBA" id="ARBA00003694"/>
    </source>
</evidence>
<feature type="region of interest" description="Disordered" evidence="17">
    <location>
        <begin position="949"/>
        <end position="986"/>
    </location>
</feature>
<evidence type="ECO:0000256" key="2">
    <source>
        <dbReference type="ARBA" id="ARBA00004123"/>
    </source>
</evidence>
<evidence type="ECO:0000256" key="15">
    <source>
        <dbReference type="ARBA" id="ARBA00069467"/>
    </source>
</evidence>
<dbReference type="EMBL" id="JABVXQ010000001">
    <property type="protein sequence ID" value="KAF6131505.1"/>
    <property type="molecule type" value="Genomic_DNA"/>
</dbReference>
<keyword evidence="7" id="KW-0132">Cell division</keyword>
<evidence type="ECO:0000256" key="12">
    <source>
        <dbReference type="ARBA" id="ARBA00023306"/>
    </source>
</evidence>
<dbReference type="GO" id="GO:0000775">
    <property type="term" value="C:chromosome, centromeric region"/>
    <property type="evidence" value="ECO:0007669"/>
    <property type="project" value="UniProtKB-SubCell"/>
</dbReference>
<dbReference type="InterPro" id="IPR009057">
    <property type="entry name" value="Homeodomain-like_sf"/>
</dbReference>
<evidence type="ECO:0000259" key="18">
    <source>
        <dbReference type="Pfam" id="PF09133"/>
    </source>
</evidence>
<comment type="function">
    <text evidence="1">Required for recruitment of CENPA to centromeres and normal chromosome segregation during mitosis.</text>
</comment>
<dbReference type="Pfam" id="PF09133">
    <property type="entry name" value="SANTA"/>
    <property type="match status" value="1"/>
</dbReference>
<feature type="compositionally biased region" description="Basic and acidic residues" evidence="17">
    <location>
        <begin position="329"/>
        <end position="338"/>
    </location>
</feature>
<evidence type="ECO:0000313" key="19">
    <source>
        <dbReference type="EMBL" id="KAF6131505.1"/>
    </source>
</evidence>
<dbReference type="FunFam" id="1.10.10.60:FF:000273">
    <property type="entry name" value="MIS18 binding protein 1"/>
    <property type="match status" value="1"/>
</dbReference>
<dbReference type="InterPro" id="IPR015216">
    <property type="entry name" value="SANTA"/>
</dbReference>
<evidence type="ECO:0000256" key="11">
    <source>
        <dbReference type="ARBA" id="ARBA00023242"/>
    </source>
</evidence>
<keyword evidence="6" id="KW-0597">Phosphoprotein</keyword>
<keyword evidence="13" id="KW-0137">Centromere</keyword>
<organism evidence="19 20">
    <name type="scientific">Phyllostomus discolor</name>
    <name type="common">pale spear-nosed bat</name>
    <dbReference type="NCBI Taxonomy" id="89673"/>
    <lineage>
        <taxon>Eukaryota</taxon>
        <taxon>Metazoa</taxon>
        <taxon>Chordata</taxon>
        <taxon>Craniata</taxon>
        <taxon>Vertebrata</taxon>
        <taxon>Euteleostomi</taxon>
        <taxon>Mammalia</taxon>
        <taxon>Eutheria</taxon>
        <taxon>Laurasiatheria</taxon>
        <taxon>Chiroptera</taxon>
        <taxon>Yangochiroptera</taxon>
        <taxon>Phyllostomidae</taxon>
        <taxon>Phyllostominae</taxon>
        <taxon>Phyllostomus</taxon>
    </lineage>
</organism>
<proteinExistence type="predicted"/>
<comment type="caution">
    <text evidence="19">The sequence shown here is derived from an EMBL/GenBank/DDBJ whole genome shotgun (WGS) entry which is preliminary data.</text>
</comment>
<evidence type="ECO:0000256" key="4">
    <source>
        <dbReference type="ARBA" id="ARBA00022454"/>
    </source>
</evidence>
<name>A0A834BIL1_9CHIR</name>
<evidence type="ECO:0000256" key="3">
    <source>
        <dbReference type="ARBA" id="ARBA00004584"/>
    </source>
</evidence>
<evidence type="ECO:0000313" key="20">
    <source>
        <dbReference type="Proteomes" id="UP000664940"/>
    </source>
</evidence>
<dbReference type="Proteomes" id="UP000664940">
    <property type="component" value="Unassembled WGS sequence"/>
</dbReference>
<dbReference type="CDD" id="cd00167">
    <property type="entry name" value="SANT"/>
    <property type="match status" value="1"/>
</dbReference>
<reference evidence="19 20" key="1">
    <citation type="journal article" date="2020" name="Nature">
        <title>Six reference-quality genomes reveal evolution of bat adaptations.</title>
        <authorList>
            <person name="Jebb D."/>
            <person name="Huang Z."/>
            <person name="Pippel M."/>
            <person name="Hughes G.M."/>
            <person name="Lavrichenko K."/>
            <person name="Devanna P."/>
            <person name="Winkler S."/>
            <person name="Jermiin L.S."/>
            <person name="Skirmuntt E.C."/>
            <person name="Katzourakis A."/>
            <person name="Burkitt-Gray L."/>
            <person name="Ray D.A."/>
            <person name="Sullivan K.A.M."/>
            <person name="Roscito J.G."/>
            <person name="Kirilenko B.M."/>
            <person name="Davalos L.M."/>
            <person name="Corthals A.P."/>
            <person name="Power M.L."/>
            <person name="Jones G."/>
            <person name="Ransome R.D."/>
            <person name="Dechmann D.K.N."/>
            <person name="Locatelli A.G."/>
            <person name="Puechmaille S.J."/>
            <person name="Fedrigo O."/>
            <person name="Jarvis E.D."/>
            <person name="Hiller M."/>
            <person name="Vernes S.C."/>
            <person name="Myers E.W."/>
            <person name="Teeling E.C."/>
        </authorList>
    </citation>
    <scope>NUCLEOTIDE SEQUENCE [LARGE SCALE GENOMIC DNA]</scope>
    <source>
        <strain evidence="19">Bat1K_MPI-CBG_1</strain>
    </source>
</reference>
<evidence type="ECO:0000256" key="10">
    <source>
        <dbReference type="ARBA" id="ARBA00023125"/>
    </source>
</evidence>
<accession>A0A834BIL1</accession>
<sequence>MITTPLKRPGIHLSSETSSQRRNMPIHAVFFDSIPSGTLTPVKDLVKYQNSFLKLNDHKENQFLEMPISKDKIVFQSTMLAEPCTSNSFLNISAIKPNKDVLKNKANYESPVKVFQRMKEKVLRNKQQQASRNSNVLEPPKSESNKIFTRNGAEKRVLQHTYLCEQKENNKSLHSEDSSLKVTNINTTQLLSSKKISDSAQKVPLEPSSNILLPVKPMIQCQQAKKTPLHNLTYELPILNQECENISAAEVSNRVLTRSQLGKQILLSKENTVATTKFKKNMFVLEGIDSAYEKSQNTTVETLNTNCDSIKNGCQLMVSDSKVTTKGTSRPEIKEGNEKTVPGESALPGSVNDTCKIVLATPRVDVTILRRSKRYASRLPLPSICQTITDGVKNNKVVQLQEWMIKIINNNTAICVEGKLIDITNIYWHSNAIIERIEQNKLRTLSGNIYILKGMIDRISMKEAGYPNYLIRKFMFGFPENWKEHIDNFLEQLRAYEKKRREATQKQKNGRIVPDIGKSMKNDAGENRTYVLQRTSRIYDFDCKHLELKNNKHSKSPVTTELNICQSYHQNKPPPMFPSDQIDNTVQSGGEYNLSNQELIGKRECKKLSSEKLKNCKRRTDEKIIKSQKQEQTEESNVSLDIIISRESPFSDKERKYMTANQKKAYVVVTPLKSKNVIEQKCVKYNVSSATIKAVTDFIVPKLQRESESDLNETTCPISKLRKTSKKAFECGAGHESGNNEDSIERDILTVNQKIIPSSEKKQMVTFDFKENTTLLPKLKKIEKQVTMSFNKHQSSDLSGDKSETEKKIRTKAGGVKEIKARNTRETVVHQRKSRRDTTGKIPVISETEGSENEFHIKKKKARCSKKNVQKSGIRSELPISDTMRSEMKSYSLECLPGLIQNEEWNEKEIQKLQCAYESLPKQKPGFWSDVAMAVGSWSAEECQRKYMEDSQGNGSQTHVTKKKPVNPKSKKNGKRKRDDTDQEQTIKITAKVGTLKRKQQMRDFLEQLPKDDHDDFFSTTPLKNQRVLLPNFQYSQEEEDILPNMDRNPTTPSSVIFPLAKTPQCQHVSPGMLAPINRNDCDKYVFHMQKKHKSKGGIVWGNLKKKTVESDFSTPTSRRKTPFNKEMYCSFLLNLGENSNIGKLFTNAMESLDEEEQDYYFSNSDSA</sequence>
<dbReference type="GO" id="GO:0003677">
    <property type="term" value="F:DNA binding"/>
    <property type="evidence" value="ECO:0007669"/>
    <property type="project" value="UniProtKB-KW"/>
</dbReference>
<feature type="region of interest" description="Disordered" evidence="17">
    <location>
        <begin position="325"/>
        <end position="345"/>
    </location>
</feature>
<feature type="compositionally biased region" description="Basic residues" evidence="17">
    <location>
        <begin position="960"/>
        <end position="976"/>
    </location>
</feature>
<evidence type="ECO:0000256" key="5">
    <source>
        <dbReference type="ARBA" id="ARBA00022499"/>
    </source>
</evidence>
<feature type="region of interest" description="Disordered" evidence="17">
    <location>
        <begin position="124"/>
        <end position="145"/>
    </location>
</feature>
<feature type="compositionally biased region" description="Polar residues" evidence="17">
    <location>
        <begin position="125"/>
        <end position="136"/>
    </location>
</feature>
<comment type="subunit">
    <text evidence="14">Interacts with SP1. Interacts with MIS18A. Identified in a complex containing MIS18A, OIP5/MIS18B, MIS18BP1, RBBP7 and RBBP4. Interacts with KAT7/HBO1. Interacts (via N-terminus) with FLNA (via N-terminus).</text>
</comment>
<dbReference type="PANTHER" id="PTHR16124:SF3">
    <property type="entry name" value="MIS18-BINDING PROTEIN 1"/>
    <property type="match status" value="1"/>
</dbReference>
<dbReference type="InterPro" id="IPR039110">
    <property type="entry name" value="KNL2-like"/>
</dbReference>
<keyword evidence="12" id="KW-0131">Cell cycle</keyword>
<feature type="domain" description="SANTA" evidence="18">
    <location>
        <begin position="398"/>
        <end position="484"/>
    </location>
</feature>
<evidence type="ECO:0000256" key="6">
    <source>
        <dbReference type="ARBA" id="ARBA00022553"/>
    </source>
</evidence>
<dbReference type="InterPro" id="IPR001005">
    <property type="entry name" value="SANT/Myb"/>
</dbReference>
<dbReference type="PANTHER" id="PTHR16124">
    <property type="entry name" value="MIS18-BINDING PROTEIN 1"/>
    <property type="match status" value="1"/>
</dbReference>
<keyword evidence="8" id="KW-0498">Mitosis</keyword>
<evidence type="ECO:0000256" key="17">
    <source>
        <dbReference type="SAM" id="MobiDB-lite"/>
    </source>
</evidence>
<evidence type="ECO:0000256" key="13">
    <source>
        <dbReference type="ARBA" id="ARBA00023328"/>
    </source>
</evidence>
<evidence type="ECO:0000256" key="8">
    <source>
        <dbReference type="ARBA" id="ARBA00022776"/>
    </source>
</evidence>
<dbReference type="Gene3D" id="1.10.10.60">
    <property type="entry name" value="Homeodomain-like"/>
    <property type="match status" value="1"/>
</dbReference>